<dbReference type="EMBL" id="OW240912">
    <property type="protein sequence ID" value="CAH2219327.1"/>
    <property type="molecule type" value="Genomic_DNA"/>
</dbReference>
<keyword evidence="3" id="KW-1185">Reference proteome</keyword>
<sequence>MRTMSAAHARSNIPLTHAHNGKLPRMRIATSYSHMRTMSAAHARSNIPLTHAHNGKLPRMCIATSYLRRRKTESNNHLAWTQNPCRVL</sequence>
<accession>A0AAD1VI76</accession>
<evidence type="ECO:0000256" key="1">
    <source>
        <dbReference type="SAM" id="MobiDB-lite"/>
    </source>
</evidence>
<dbReference type="AlphaFoldDB" id="A0AAD1VI76"/>
<evidence type="ECO:0000313" key="3">
    <source>
        <dbReference type="Proteomes" id="UP001295444"/>
    </source>
</evidence>
<dbReference type="Proteomes" id="UP001295444">
    <property type="component" value="Chromosome 01"/>
</dbReference>
<organism evidence="2 3">
    <name type="scientific">Pelobates cultripes</name>
    <name type="common">Western spadefoot toad</name>
    <dbReference type="NCBI Taxonomy" id="61616"/>
    <lineage>
        <taxon>Eukaryota</taxon>
        <taxon>Metazoa</taxon>
        <taxon>Chordata</taxon>
        <taxon>Craniata</taxon>
        <taxon>Vertebrata</taxon>
        <taxon>Euteleostomi</taxon>
        <taxon>Amphibia</taxon>
        <taxon>Batrachia</taxon>
        <taxon>Anura</taxon>
        <taxon>Pelobatoidea</taxon>
        <taxon>Pelobatidae</taxon>
        <taxon>Pelobates</taxon>
    </lineage>
</organism>
<reference evidence="2" key="1">
    <citation type="submission" date="2022-03" db="EMBL/GenBank/DDBJ databases">
        <authorList>
            <person name="Alioto T."/>
            <person name="Alioto T."/>
            <person name="Gomez Garrido J."/>
        </authorList>
    </citation>
    <scope>NUCLEOTIDE SEQUENCE</scope>
</reference>
<evidence type="ECO:0000313" key="2">
    <source>
        <dbReference type="EMBL" id="CAH2219327.1"/>
    </source>
</evidence>
<name>A0AAD1VI76_PELCU</name>
<protein>
    <submittedName>
        <fullName evidence="2">Uncharacterized protein</fullName>
    </submittedName>
</protein>
<gene>
    <name evidence="2" type="ORF">PECUL_23A021956</name>
</gene>
<feature type="region of interest" description="Disordered" evidence="1">
    <location>
        <begin position="1"/>
        <end position="21"/>
    </location>
</feature>
<proteinExistence type="predicted"/>